<feature type="region of interest" description="Disordered" evidence="1">
    <location>
        <begin position="1"/>
        <end position="29"/>
    </location>
</feature>
<organism evidence="2">
    <name type="scientific">Siphoviridae sp. ct7es18</name>
    <dbReference type="NCBI Taxonomy" id="2826166"/>
    <lineage>
        <taxon>Viruses</taxon>
        <taxon>Duplodnaviria</taxon>
        <taxon>Heunggongvirae</taxon>
        <taxon>Uroviricota</taxon>
        <taxon>Caudoviricetes</taxon>
    </lineage>
</organism>
<dbReference type="InterPro" id="IPR027417">
    <property type="entry name" value="P-loop_NTPase"/>
</dbReference>
<proteinExistence type="predicted"/>
<reference evidence="2" key="1">
    <citation type="journal article" date="2021" name="Proc. Natl. Acad. Sci. U.S.A.">
        <title>A Catalog of Tens of Thousands of Viruses from Human Metagenomes Reveals Hidden Associations with Chronic Diseases.</title>
        <authorList>
            <person name="Tisza M.J."/>
            <person name="Buck C.B."/>
        </authorList>
    </citation>
    <scope>NUCLEOTIDE SEQUENCE</scope>
    <source>
        <strain evidence="2">Ct7es18</strain>
    </source>
</reference>
<feature type="compositionally biased region" description="Polar residues" evidence="1">
    <location>
        <begin position="1"/>
        <end position="18"/>
    </location>
</feature>
<protein>
    <submittedName>
        <fullName evidence="2">Large Terminase</fullName>
    </submittedName>
</protein>
<dbReference type="Gene3D" id="3.40.50.300">
    <property type="entry name" value="P-loop containing nucleotide triphosphate hydrolases"/>
    <property type="match status" value="1"/>
</dbReference>
<evidence type="ECO:0000313" key="2">
    <source>
        <dbReference type="EMBL" id="DAD81539.1"/>
    </source>
</evidence>
<name>A0A8S5MI12_9CAUD</name>
<accession>A0A8S5MI12</accession>
<evidence type="ECO:0000256" key="1">
    <source>
        <dbReference type="SAM" id="MobiDB-lite"/>
    </source>
</evidence>
<dbReference type="EMBL" id="BK014903">
    <property type="protein sequence ID" value="DAD81539.1"/>
    <property type="molecule type" value="Genomic_DNA"/>
</dbReference>
<sequence>MATRSASCSRQGRLTGSQEPCERRAPAYRSSDGMDAARLLHIGGTLLDPWQSDILADWMGRDAAGKWAAPTCGGSVPRQNGKSLLLQGRAEAGMLMFNESVIYTAHLQKTATETFEEMRDFFEGPKLRGHVAEMKTALGREQIILKSGARIKFLARTRNGGRGQHGDLLIFDEAQELDETQQGSFLPAISASLNPQTIYAGTPPGPDCTGMVFRNLRQRALEGESKRTAWFEFSVKDIGDVKDKRRWAATNPALGRRIQLSTIEGEAEQLDVDTFARERLGWWSPAGAERLDYAIDRAAWESCASDAPKPEGKTAYGVKFAADGSAVCLCGAVLPKEGPARVSLIEMRPAGHGLTWLAEWLNERYNKASCVVIDGRGGAEVLVERIHTVWKAKNSVIRPAARDVVAAAGVFITAVNEGGLTWYRPQQGLNESAVSAVKRPVAGGFAFGGADSMPVEACSLALWGAKTGKRDPTRKMRIG</sequence>